<feature type="transmembrane region" description="Helical" evidence="5">
    <location>
        <begin position="284"/>
        <end position="303"/>
    </location>
</feature>
<evidence type="ECO:0000256" key="5">
    <source>
        <dbReference type="SAM" id="Phobius"/>
    </source>
</evidence>
<feature type="transmembrane region" description="Helical" evidence="5">
    <location>
        <begin position="360"/>
        <end position="382"/>
    </location>
</feature>
<keyword evidence="2 5" id="KW-0812">Transmembrane</keyword>
<dbReference type="AlphaFoldDB" id="B7G411"/>
<evidence type="ECO:0000256" key="2">
    <source>
        <dbReference type="ARBA" id="ARBA00022692"/>
    </source>
</evidence>
<reference evidence="8" key="2">
    <citation type="submission" date="2008-08" db="EMBL/GenBank/DDBJ databases">
        <authorList>
            <consortium name="Diatom Consortium"/>
            <person name="Grigoriev I."/>
            <person name="Grimwood J."/>
            <person name="Kuo A."/>
            <person name="Otillar R.P."/>
            <person name="Salamov A."/>
            <person name="Detter J.C."/>
            <person name="Lindquist E."/>
            <person name="Shapiro H."/>
            <person name="Lucas S."/>
            <person name="Glavina del Rio T."/>
            <person name="Pitluck S."/>
            <person name="Rokhsar D."/>
            <person name="Bowler C."/>
        </authorList>
    </citation>
    <scope>GENOME REANNOTATION</scope>
    <source>
        <strain evidence="8">CCAP 1055/1</strain>
    </source>
</reference>
<keyword evidence="8" id="KW-1185">Reference proteome</keyword>
<evidence type="ECO:0000256" key="3">
    <source>
        <dbReference type="ARBA" id="ARBA00022989"/>
    </source>
</evidence>
<dbReference type="GeneID" id="7202762"/>
<evidence type="ECO:0000259" key="6">
    <source>
        <dbReference type="Pfam" id="PF04547"/>
    </source>
</evidence>
<comment type="subcellular location">
    <subcellularLocation>
        <location evidence="1">Membrane</location>
        <topology evidence="1">Multi-pass membrane protein</topology>
    </subcellularLocation>
</comment>
<dbReference type="Pfam" id="PF04547">
    <property type="entry name" value="Anoctamin"/>
    <property type="match status" value="1"/>
</dbReference>
<feature type="transmembrane region" description="Helical" evidence="5">
    <location>
        <begin position="473"/>
        <end position="490"/>
    </location>
</feature>
<evidence type="ECO:0000256" key="1">
    <source>
        <dbReference type="ARBA" id="ARBA00004141"/>
    </source>
</evidence>
<dbReference type="PaxDb" id="2850-Phatr47538"/>
<dbReference type="HOGENOM" id="CLU_006685_2_3_1"/>
<dbReference type="PANTHER" id="PTHR12308:SF73">
    <property type="entry name" value="ANOCTAMIN"/>
    <property type="match status" value="1"/>
</dbReference>
<name>B7G411_PHATC</name>
<accession>B7G411</accession>
<dbReference type="GO" id="GO:0016020">
    <property type="term" value="C:membrane"/>
    <property type="evidence" value="ECO:0007669"/>
    <property type="project" value="UniProtKB-SubCell"/>
</dbReference>
<feature type="transmembrane region" description="Helical" evidence="5">
    <location>
        <begin position="253"/>
        <end position="272"/>
    </location>
</feature>
<dbReference type="OrthoDB" id="296386at2759"/>
<dbReference type="EMBL" id="CM000616">
    <property type="protein sequence ID" value="EEC46374.1"/>
    <property type="molecule type" value="Genomic_DNA"/>
</dbReference>
<dbReference type="InterPro" id="IPR007632">
    <property type="entry name" value="Anoctamin"/>
</dbReference>
<feature type="transmembrane region" description="Helical" evidence="5">
    <location>
        <begin position="427"/>
        <end position="445"/>
    </location>
</feature>
<evidence type="ECO:0000256" key="4">
    <source>
        <dbReference type="ARBA" id="ARBA00023136"/>
    </source>
</evidence>
<sequence length="731" mass="85206">MDYSLVREDMVLPEVETTPLLQIRFLPQASDELIHLVQSRLAENGIVVLSSHKLMGKSTILRITAKMETLEIQAEKIHLMKETVGSRRRVVDYFRREHRSRFCDLTKPPQRDAQGLFTAAEYALLIRHLLDRVHVLKTGQVSSPLSQLFDTNYRVKYLVDFDDSKEASRGSLAFLTASLRRKLHEHGIQSACLMHVLITYNLVDAVVPVPVPAVNREIFRKTWWPWSRLDLPIELIQDYYGWEIGFYFAWMEFLTRWLFFPGILGLLVYIIRCYRGDTIDTDEYTPFYGLVTFLWAVLFLRFWERHEHRLAYQWGTFSLSQYERQKFFAVRPEFRGYLRKSPVTGEVETYYEPLQRRIKYIGSALVTSVMLAVAFSVMILSLNLQGYIRPKSNPTRWTKNSPHPFFIADLAFVSEPGQVFDALSLRGYIPVVGHVICIFSLNLLYRRIAERLTSWENHETESSHRNSLILKRFLFEAFDCYVALFYLAFYERDVERLRLELIAVFQIDTIRRVLLECVIPILIQRFNAAHHLKRKLNPMQSLLVIPTHDILMDELDKDTYDQFDDYMEIVIQLGYVTLFASAYPLASLISIAANWVEIRSDCFKLTQGCQRPAVFRSSGSGMWKTLASCIIWTSALTNCLIAGFTSDQLVHYLPSFYVHVQEGYTDMGHEKGWLLVFLIFGLERILVLTGLLVYAIVPAVPEDVVDELERRQYIRSQQEAWEHSPENKKND</sequence>
<organism evidence="7 8">
    <name type="scientific">Phaeodactylum tricornutum (strain CCAP 1055/1)</name>
    <dbReference type="NCBI Taxonomy" id="556484"/>
    <lineage>
        <taxon>Eukaryota</taxon>
        <taxon>Sar</taxon>
        <taxon>Stramenopiles</taxon>
        <taxon>Ochrophyta</taxon>
        <taxon>Bacillariophyta</taxon>
        <taxon>Bacillariophyceae</taxon>
        <taxon>Bacillariophycidae</taxon>
        <taxon>Naviculales</taxon>
        <taxon>Phaeodactylaceae</taxon>
        <taxon>Phaeodactylum</taxon>
    </lineage>
</organism>
<dbReference type="Proteomes" id="UP000000759">
    <property type="component" value="Chromosome 14"/>
</dbReference>
<feature type="transmembrane region" description="Helical" evidence="5">
    <location>
        <begin position="673"/>
        <end position="697"/>
    </location>
</feature>
<dbReference type="InterPro" id="IPR049452">
    <property type="entry name" value="Anoctamin_TM"/>
</dbReference>
<proteinExistence type="predicted"/>
<protein>
    <recommendedName>
        <fullName evidence="6">Anoctamin transmembrane domain-containing protein</fullName>
    </recommendedName>
</protein>
<dbReference type="eggNOG" id="KOG2513">
    <property type="taxonomic scope" value="Eukaryota"/>
</dbReference>
<dbReference type="GO" id="GO:0005254">
    <property type="term" value="F:chloride channel activity"/>
    <property type="evidence" value="ECO:0007669"/>
    <property type="project" value="TreeGrafter"/>
</dbReference>
<gene>
    <name evidence="7" type="ORF">PHATRDRAFT_47538</name>
</gene>
<dbReference type="KEGG" id="pti:PHATRDRAFT_47538"/>
<keyword evidence="4 5" id="KW-0472">Membrane</keyword>
<reference evidence="7 8" key="1">
    <citation type="journal article" date="2008" name="Nature">
        <title>The Phaeodactylum genome reveals the evolutionary history of diatom genomes.</title>
        <authorList>
            <person name="Bowler C."/>
            <person name="Allen A.E."/>
            <person name="Badger J.H."/>
            <person name="Grimwood J."/>
            <person name="Jabbari K."/>
            <person name="Kuo A."/>
            <person name="Maheswari U."/>
            <person name="Martens C."/>
            <person name="Maumus F."/>
            <person name="Otillar R.P."/>
            <person name="Rayko E."/>
            <person name="Salamov A."/>
            <person name="Vandepoele K."/>
            <person name="Beszteri B."/>
            <person name="Gruber A."/>
            <person name="Heijde M."/>
            <person name="Katinka M."/>
            <person name="Mock T."/>
            <person name="Valentin K."/>
            <person name="Verret F."/>
            <person name="Berges J.A."/>
            <person name="Brownlee C."/>
            <person name="Cadoret J.P."/>
            <person name="Chiovitti A."/>
            <person name="Choi C.J."/>
            <person name="Coesel S."/>
            <person name="De Martino A."/>
            <person name="Detter J.C."/>
            <person name="Durkin C."/>
            <person name="Falciatore A."/>
            <person name="Fournet J."/>
            <person name="Haruta M."/>
            <person name="Huysman M.J."/>
            <person name="Jenkins B.D."/>
            <person name="Jiroutova K."/>
            <person name="Jorgensen R.E."/>
            <person name="Joubert Y."/>
            <person name="Kaplan A."/>
            <person name="Kroger N."/>
            <person name="Kroth P.G."/>
            <person name="La Roche J."/>
            <person name="Lindquist E."/>
            <person name="Lommer M."/>
            <person name="Martin-Jezequel V."/>
            <person name="Lopez P.J."/>
            <person name="Lucas S."/>
            <person name="Mangogna M."/>
            <person name="McGinnis K."/>
            <person name="Medlin L.K."/>
            <person name="Montsant A."/>
            <person name="Oudot-Le Secq M.P."/>
            <person name="Napoli C."/>
            <person name="Obornik M."/>
            <person name="Parker M.S."/>
            <person name="Petit J.L."/>
            <person name="Porcel B.M."/>
            <person name="Poulsen N."/>
            <person name="Robison M."/>
            <person name="Rychlewski L."/>
            <person name="Rynearson T.A."/>
            <person name="Schmutz J."/>
            <person name="Shapiro H."/>
            <person name="Siaut M."/>
            <person name="Stanley M."/>
            <person name="Sussman M.R."/>
            <person name="Taylor A.R."/>
            <person name="Vardi A."/>
            <person name="von Dassow P."/>
            <person name="Vyverman W."/>
            <person name="Willis A."/>
            <person name="Wyrwicz L.S."/>
            <person name="Rokhsar D.S."/>
            <person name="Weissenbach J."/>
            <person name="Armbrust E.V."/>
            <person name="Green B.R."/>
            <person name="Van de Peer Y."/>
            <person name="Grigoriev I.V."/>
        </authorList>
    </citation>
    <scope>NUCLEOTIDE SEQUENCE [LARGE SCALE GENOMIC DNA]</scope>
    <source>
        <strain evidence="7 8">CCAP 1055/1</strain>
    </source>
</reference>
<dbReference type="RefSeq" id="XP_002181834.1">
    <property type="nucleotide sequence ID" value="XM_002181798.1"/>
</dbReference>
<evidence type="ECO:0000313" key="7">
    <source>
        <dbReference type="EMBL" id="EEC46374.1"/>
    </source>
</evidence>
<feature type="domain" description="Anoctamin transmembrane" evidence="6">
    <location>
        <begin position="236"/>
        <end position="711"/>
    </location>
</feature>
<dbReference type="InParanoid" id="B7G411"/>
<evidence type="ECO:0000313" key="8">
    <source>
        <dbReference type="Proteomes" id="UP000000759"/>
    </source>
</evidence>
<keyword evidence="3 5" id="KW-1133">Transmembrane helix</keyword>
<dbReference type="PANTHER" id="PTHR12308">
    <property type="entry name" value="ANOCTAMIN"/>
    <property type="match status" value="1"/>
</dbReference>
<feature type="transmembrane region" description="Helical" evidence="5">
    <location>
        <begin position="569"/>
        <end position="596"/>
    </location>
</feature>